<dbReference type="InterPro" id="IPR019690">
    <property type="entry name" value="DUF2569"/>
</dbReference>
<organism evidence="5 6">
    <name type="scientific">Dokdonia donghaensis DSW-1</name>
    <dbReference type="NCBI Taxonomy" id="1300343"/>
    <lineage>
        <taxon>Bacteria</taxon>
        <taxon>Pseudomonadati</taxon>
        <taxon>Bacteroidota</taxon>
        <taxon>Flavobacteriia</taxon>
        <taxon>Flavobacteriales</taxon>
        <taxon>Flavobacteriaceae</taxon>
        <taxon>Dokdonia</taxon>
    </lineage>
</organism>
<proteinExistence type="predicted"/>
<dbReference type="SUPFAM" id="SSF54001">
    <property type="entry name" value="Cysteine proteinases"/>
    <property type="match status" value="1"/>
</dbReference>
<accession>A0A0A2H1V0</accession>
<evidence type="ECO:0000256" key="3">
    <source>
        <dbReference type="SAM" id="SignalP"/>
    </source>
</evidence>
<reference evidence="5 6" key="1">
    <citation type="submission" date="2014-10" db="EMBL/GenBank/DDBJ databases">
        <title>Draft genome sequence of the proteorhodopsin-containing marine bacterium Dokdonia donghaensis.</title>
        <authorList>
            <person name="Gomez-Consarnau L."/>
            <person name="Gonzalez J.M."/>
            <person name="Riedel T."/>
            <person name="Jaenicke S."/>
            <person name="Wagner-Doebler I."/>
            <person name="Fuhrman J.A."/>
        </authorList>
    </citation>
    <scope>NUCLEOTIDE SEQUENCE [LARGE SCALE GENOMIC DNA]</scope>
    <source>
        <strain evidence="5 6">DSW-1</strain>
    </source>
</reference>
<dbReference type="PATRIC" id="fig|1300343.5.peg.287"/>
<feature type="chain" id="PRO_5001999515" description="DUF3857 domain-containing protein" evidence="3">
    <location>
        <begin position="19"/>
        <end position="886"/>
    </location>
</feature>
<dbReference type="Pfam" id="PF12969">
    <property type="entry name" value="DUF3857"/>
    <property type="match status" value="1"/>
</dbReference>
<sequence>MKHILRLLFILFFTTLYSQNPSIKQIPSWVNKVDYKENIENEEAESGYYYLLYDKQLNAVNKTRYSNSVVKIINGEGITQMSNLTFEFDPSYEKLIFHKIDIIRNGERISQLNLNKIETIQRESNLEKNLYDGRLTSLVNLTDVREGDVIDYAYSIAGENPIYEGGYSSSLYFQYAAPVGKLHFTVTVLNNDSFKFKYFNNAPKPAESISGNSKVYEWTLEDVAPKFYDTNEPMWYDDYGFVQFVNYESWESIVNQYKEIYTLSAADKKRLKRLSDQNIKSKTKDLAPSKEEIANTLIDFVQDDVRYFGFENGMNSHKPESPLKVLEQRFGDCKGKSFLLSELLQANGIEAYPMLVNSTAGKSIGDKLPTPNLFDHCVVTYNLDGEDYYIDPTISNQGAGAKGKFFPNYEKGLVLKPGEKGLTQIDFKPTGGVAISEIYDVDEINGSGALTVVTTYKGSDADRLRADFDQRSNASIQKDYLRFYSTLYPNIKKGDDLEVEDLRSTRNEFIVRESYVIDSIWAKSPDNEQLIYIETYPLLLESYVNPTTSPERTAPYAINYPLDIEFNITVNLPEPWEFEDYKNTIESSYFKYEQQASHFGNKLLVTHNYSRKKDFVEAGDVRKYISDHSKIQDDLSYFITYDLEAASAMETSGLSYIAIFLLVISLMLFGYGAYRLYYEYDVPAQVKDTQGKNIGGWLILIAIGLVFTPIVILVQILSEDGYFDAYTWSALWNSEGLTGKPMIILIAIEMIVNVALIVYSFVVIILFFKRRTIVPRLMIILYAGTLTFLILDSVAANALASDMFTPEENQESLKEIIKAIFRCAVWIPYFIMSERVKETFVKRAPGYVAPPETVEQSSVQVIESAETPKEYNSLENRLENERDKNG</sequence>
<dbReference type="AlphaFoldDB" id="A0A0A2H1V0"/>
<evidence type="ECO:0000256" key="2">
    <source>
        <dbReference type="SAM" id="Phobius"/>
    </source>
</evidence>
<feature type="transmembrane region" description="Helical" evidence="2">
    <location>
        <begin position="653"/>
        <end position="674"/>
    </location>
</feature>
<dbReference type="Gene3D" id="3.10.620.30">
    <property type="match status" value="1"/>
</dbReference>
<comment type="caution">
    <text evidence="5">The sequence shown here is derived from an EMBL/GenBank/DDBJ whole genome shotgun (WGS) entry which is preliminary data.</text>
</comment>
<dbReference type="Pfam" id="PF10754">
    <property type="entry name" value="DUF2569"/>
    <property type="match status" value="1"/>
</dbReference>
<protein>
    <recommendedName>
        <fullName evidence="4">DUF3857 domain-containing protein</fullName>
    </recommendedName>
</protein>
<keyword evidence="2" id="KW-1133">Transmembrane helix</keyword>
<evidence type="ECO:0000256" key="1">
    <source>
        <dbReference type="SAM" id="MobiDB-lite"/>
    </source>
</evidence>
<feature type="transmembrane region" description="Helical" evidence="2">
    <location>
        <begin position="779"/>
        <end position="796"/>
    </location>
</feature>
<keyword evidence="2" id="KW-0812">Transmembrane</keyword>
<evidence type="ECO:0000259" key="4">
    <source>
        <dbReference type="Pfam" id="PF12969"/>
    </source>
</evidence>
<feature type="compositionally biased region" description="Basic and acidic residues" evidence="1">
    <location>
        <begin position="876"/>
        <end position="886"/>
    </location>
</feature>
<feature type="signal peptide" evidence="3">
    <location>
        <begin position="1"/>
        <end position="18"/>
    </location>
</feature>
<gene>
    <name evidence="5" type="ORF">NV36_07095</name>
</gene>
<dbReference type="KEGG" id="ddo:I597_0285"/>
<keyword evidence="6" id="KW-1185">Reference proteome</keyword>
<keyword evidence="2" id="KW-0472">Membrane</keyword>
<name>A0A0A2H1V0_9FLAO</name>
<evidence type="ECO:0000313" key="6">
    <source>
        <dbReference type="Proteomes" id="UP000030140"/>
    </source>
</evidence>
<dbReference type="InterPro" id="IPR024618">
    <property type="entry name" value="DUF3857"/>
</dbReference>
<dbReference type="EMBL" id="JSAQ01000001">
    <property type="protein sequence ID" value="KGO06630.1"/>
    <property type="molecule type" value="Genomic_DNA"/>
</dbReference>
<dbReference type="Proteomes" id="UP000030140">
    <property type="component" value="Unassembled WGS sequence"/>
</dbReference>
<feature type="region of interest" description="Disordered" evidence="1">
    <location>
        <begin position="864"/>
        <end position="886"/>
    </location>
</feature>
<evidence type="ECO:0000313" key="5">
    <source>
        <dbReference type="EMBL" id="KGO06630.1"/>
    </source>
</evidence>
<feature type="transmembrane region" description="Helical" evidence="2">
    <location>
        <begin position="694"/>
        <end position="717"/>
    </location>
</feature>
<dbReference type="RefSeq" id="WP_035325755.1">
    <property type="nucleotide sequence ID" value="NZ_CP015125.1"/>
</dbReference>
<dbReference type="Gene3D" id="2.60.40.3140">
    <property type="match status" value="1"/>
</dbReference>
<feature type="domain" description="DUF3857" evidence="4">
    <location>
        <begin position="62"/>
        <end position="225"/>
    </location>
</feature>
<dbReference type="OrthoDB" id="8595007at2"/>
<dbReference type="InterPro" id="IPR038765">
    <property type="entry name" value="Papain-like_cys_pep_sf"/>
</dbReference>
<feature type="transmembrane region" description="Helical" evidence="2">
    <location>
        <begin position="742"/>
        <end position="767"/>
    </location>
</feature>
<keyword evidence="3" id="KW-0732">Signal</keyword>